<evidence type="ECO:0000256" key="4">
    <source>
        <dbReference type="RuleBase" id="RU361161"/>
    </source>
</evidence>
<dbReference type="SUPFAM" id="SSF52279">
    <property type="entry name" value="Beta-D-glucan exohydrolase, C-terminal domain"/>
    <property type="match status" value="1"/>
</dbReference>
<evidence type="ECO:0000313" key="8">
    <source>
        <dbReference type="Proteomes" id="UP000257109"/>
    </source>
</evidence>
<dbReference type="Gene3D" id="3.40.50.1700">
    <property type="entry name" value="Glycoside hydrolase family 3 C-terminal domain"/>
    <property type="match status" value="1"/>
</dbReference>
<feature type="domain" description="Glycoside hydrolase family 3 N-terminal" evidence="5">
    <location>
        <begin position="58"/>
        <end position="386"/>
    </location>
</feature>
<dbReference type="FunFam" id="3.20.20.300:FF:000003">
    <property type="entry name" value="Beta-D-glucan exohydrolase isoenzyme ExoI"/>
    <property type="match status" value="1"/>
</dbReference>
<dbReference type="AlphaFoldDB" id="A0A371EEL5"/>
<name>A0A371EEL5_MUCPR</name>
<proteinExistence type="inferred from homology"/>
<dbReference type="InterPro" id="IPR036881">
    <property type="entry name" value="Glyco_hydro_3_C_sf"/>
</dbReference>
<dbReference type="PANTHER" id="PTHR30620">
    <property type="entry name" value="PERIPLASMIC BETA-GLUCOSIDASE-RELATED"/>
    <property type="match status" value="1"/>
</dbReference>
<dbReference type="EMBL" id="QJKJ01014400">
    <property type="protein sequence ID" value="RDX64404.1"/>
    <property type="molecule type" value="Genomic_DNA"/>
</dbReference>
<feature type="non-terminal residue" evidence="7">
    <location>
        <position position="634"/>
    </location>
</feature>
<evidence type="ECO:0000256" key="3">
    <source>
        <dbReference type="ARBA" id="ARBA00023295"/>
    </source>
</evidence>
<dbReference type="InterPro" id="IPR001764">
    <property type="entry name" value="Glyco_hydro_3_N"/>
</dbReference>
<comment type="similarity">
    <text evidence="1 4">Belongs to the glycosyl hydrolase 3 family.</text>
</comment>
<dbReference type="InterPro" id="IPR002772">
    <property type="entry name" value="Glyco_hydro_3_C"/>
</dbReference>
<dbReference type="GO" id="GO:0009251">
    <property type="term" value="P:glucan catabolic process"/>
    <property type="evidence" value="ECO:0007669"/>
    <property type="project" value="TreeGrafter"/>
</dbReference>
<dbReference type="GO" id="GO:0008422">
    <property type="term" value="F:beta-glucosidase activity"/>
    <property type="evidence" value="ECO:0007669"/>
    <property type="project" value="TreeGrafter"/>
</dbReference>
<dbReference type="Pfam" id="PF01915">
    <property type="entry name" value="Glyco_hydro_3_C"/>
    <property type="match status" value="1"/>
</dbReference>
<comment type="caution">
    <text evidence="7">The sequence shown here is derived from an EMBL/GenBank/DDBJ whole genome shotgun (WGS) entry which is preliminary data.</text>
</comment>
<keyword evidence="3 4" id="KW-0326">Glycosidase</keyword>
<dbReference type="FunFam" id="3.40.50.1700:FF:000002">
    <property type="entry name" value="Glycosyl hydrolase family protein"/>
    <property type="match status" value="1"/>
</dbReference>
<dbReference type="Gene3D" id="3.20.20.300">
    <property type="entry name" value="Glycoside hydrolase, family 3, N-terminal domain"/>
    <property type="match status" value="1"/>
</dbReference>
<dbReference type="Pfam" id="PF00933">
    <property type="entry name" value="Glyco_hydro_3"/>
    <property type="match status" value="1"/>
</dbReference>
<sequence>MRRKLRFRLRVVKLVSCEFARFHFGEERSKFWSYMDCVYMNPTEPIEARVKHLLSLMTLKEKIGQMTQIERSVATPSAIKHFSIGSIFSAPNNGPFEKAVSSDWADMVDGFQKLALESRLGIPIIYGIDAVHGNNSVYGATIFPHNVGLGATRDADLVQRIGAATSLELRASGIQYTFAPCVAVCKDPRWGRCYESYSENTEIVRKMTSFVLGLQGHPPEEHPRGYPFVAGRNSVIACAKHFVGDGGTEKGVNEGNTILSYVDLEGIHMAPYVDCIAQGVSTIMVSYSSWNGSKLHGHSFLLNEILKAKLGFKGFVISDWEGIDELCQPYGSDYRYCISTSINAGIDMVMVPFRYEIFIEELMSLVQSGEIPIARIDDAVERILRVKFAAELFEFPLTDRSLLDVVGSKLHRDLAREAVRKSLVLLRNGKDPSKPFLPLNRNAKRILVAGTHADDIGYQCGGWTGTKYGSSGQITVVSGTTILDAVKEAVGNETEVIYEQCPSTDTIEGNEISFAIVVVGEGPYAECGGDNSELVIPFNGAGIIDLVADKIPTLVILISGRPLLLEQCLLEKIDALVAAWLPGTEGQGIIDVIFGDHDFKGQLPMTWFRTVEQLDQPVDEVSSWDPLFPLGYGL</sequence>
<evidence type="ECO:0000313" key="7">
    <source>
        <dbReference type="EMBL" id="RDX64404.1"/>
    </source>
</evidence>
<dbReference type="InterPro" id="IPR051915">
    <property type="entry name" value="Cellulose_Degrad_GH3"/>
</dbReference>
<feature type="non-terminal residue" evidence="7">
    <location>
        <position position="1"/>
    </location>
</feature>
<dbReference type="SUPFAM" id="SSF51445">
    <property type="entry name" value="(Trans)glycosidases"/>
    <property type="match status" value="1"/>
</dbReference>
<dbReference type="PRINTS" id="PR00133">
    <property type="entry name" value="GLHYDRLASE3"/>
</dbReference>
<dbReference type="STRING" id="157652.A0A371EEL5"/>
<dbReference type="InterPro" id="IPR017853">
    <property type="entry name" value="GH"/>
</dbReference>
<dbReference type="Proteomes" id="UP000257109">
    <property type="component" value="Unassembled WGS sequence"/>
</dbReference>
<keyword evidence="2 4" id="KW-0378">Hydrolase</keyword>
<dbReference type="PANTHER" id="PTHR30620:SF85">
    <property type="entry name" value="BETA-GLUCOSIDASE"/>
    <property type="match status" value="1"/>
</dbReference>
<protein>
    <submittedName>
        <fullName evidence="7">Uncharacterized protein</fullName>
    </submittedName>
</protein>
<gene>
    <name evidence="7" type="ORF">CR513_57046</name>
</gene>
<evidence type="ECO:0000256" key="2">
    <source>
        <dbReference type="ARBA" id="ARBA00022801"/>
    </source>
</evidence>
<feature type="domain" description="Glycoside hydrolase family 3 C-terminal" evidence="6">
    <location>
        <begin position="423"/>
        <end position="634"/>
    </location>
</feature>
<organism evidence="7 8">
    <name type="scientific">Mucuna pruriens</name>
    <name type="common">Velvet bean</name>
    <name type="synonym">Dolichos pruriens</name>
    <dbReference type="NCBI Taxonomy" id="157652"/>
    <lineage>
        <taxon>Eukaryota</taxon>
        <taxon>Viridiplantae</taxon>
        <taxon>Streptophyta</taxon>
        <taxon>Embryophyta</taxon>
        <taxon>Tracheophyta</taxon>
        <taxon>Spermatophyta</taxon>
        <taxon>Magnoliopsida</taxon>
        <taxon>eudicotyledons</taxon>
        <taxon>Gunneridae</taxon>
        <taxon>Pentapetalae</taxon>
        <taxon>rosids</taxon>
        <taxon>fabids</taxon>
        <taxon>Fabales</taxon>
        <taxon>Fabaceae</taxon>
        <taxon>Papilionoideae</taxon>
        <taxon>50 kb inversion clade</taxon>
        <taxon>NPAAA clade</taxon>
        <taxon>indigoferoid/millettioid clade</taxon>
        <taxon>Phaseoleae</taxon>
        <taxon>Mucuna</taxon>
    </lineage>
</organism>
<accession>A0A371EEL5</accession>
<evidence type="ECO:0000256" key="1">
    <source>
        <dbReference type="ARBA" id="ARBA00005336"/>
    </source>
</evidence>
<dbReference type="OrthoDB" id="416222at2759"/>
<reference evidence="7" key="1">
    <citation type="submission" date="2018-05" db="EMBL/GenBank/DDBJ databases">
        <title>Draft genome of Mucuna pruriens seed.</title>
        <authorList>
            <person name="Nnadi N.E."/>
            <person name="Vos R."/>
            <person name="Hasami M.H."/>
            <person name="Devisetty U.K."/>
            <person name="Aguiy J.C."/>
        </authorList>
    </citation>
    <scope>NUCLEOTIDE SEQUENCE [LARGE SCALE GENOMIC DNA]</scope>
    <source>
        <strain evidence="7">JCA_2017</strain>
    </source>
</reference>
<dbReference type="PROSITE" id="PS00775">
    <property type="entry name" value="GLYCOSYL_HYDROL_F3"/>
    <property type="match status" value="1"/>
</dbReference>
<evidence type="ECO:0000259" key="6">
    <source>
        <dbReference type="Pfam" id="PF01915"/>
    </source>
</evidence>
<evidence type="ECO:0000259" key="5">
    <source>
        <dbReference type="Pfam" id="PF00933"/>
    </source>
</evidence>
<keyword evidence="8" id="KW-1185">Reference proteome</keyword>
<dbReference type="InterPro" id="IPR019800">
    <property type="entry name" value="Glyco_hydro_3_AS"/>
</dbReference>
<dbReference type="InterPro" id="IPR036962">
    <property type="entry name" value="Glyco_hydro_3_N_sf"/>
</dbReference>